<dbReference type="InterPro" id="IPR029017">
    <property type="entry name" value="Enolase-like_N"/>
</dbReference>
<proteinExistence type="inferred from homology"/>
<dbReference type="Gene3D" id="3.20.20.120">
    <property type="entry name" value="Enolase-like C-terminal domain"/>
    <property type="match status" value="1"/>
</dbReference>
<name>A0A381XCC8_9ZZZZ</name>
<evidence type="ECO:0000313" key="4">
    <source>
        <dbReference type="EMBL" id="SVA62250.1"/>
    </source>
</evidence>
<dbReference type="SUPFAM" id="SSF54826">
    <property type="entry name" value="Enolase N-terminal domain-like"/>
    <property type="match status" value="1"/>
</dbReference>
<dbReference type="PANTHER" id="PTHR48080">
    <property type="entry name" value="D-GALACTONATE DEHYDRATASE-RELATED"/>
    <property type="match status" value="1"/>
</dbReference>
<evidence type="ECO:0000256" key="2">
    <source>
        <dbReference type="ARBA" id="ARBA00022723"/>
    </source>
</evidence>
<dbReference type="InterPro" id="IPR029065">
    <property type="entry name" value="Enolase_C-like"/>
</dbReference>
<dbReference type="GO" id="GO:0046872">
    <property type="term" value="F:metal ion binding"/>
    <property type="evidence" value="ECO:0007669"/>
    <property type="project" value="UniProtKB-KW"/>
</dbReference>
<evidence type="ECO:0000259" key="3">
    <source>
        <dbReference type="Pfam" id="PF13378"/>
    </source>
</evidence>
<dbReference type="Pfam" id="PF13378">
    <property type="entry name" value="MR_MLE_C"/>
    <property type="match status" value="1"/>
</dbReference>
<dbReference type="AlphaFoldDB" id="A0A381XCC8"/>
<feature type="non-terminal residue" evidence="4">
    <location>
        <position position="203"/>
    </location>
</feature>
<feature type="domain" description="Enolase C-terminal" evidence="3">
    <location>
        <begin position="141"/>
        <end position="203"/>
    </location>
</feature>
<keyword evidence="2" id="KW-0479">Metal-binding</keyword>
<dbReference type="PANTHER" id="PTHR48080:SF3">
    <property type="entry name" value="ENOLASE SUPERFAMILY MEMBER DDB_G0284701"/>
    <property type="match status" value="1"/>
</dbReference>
<dbReference type="InterPro" id="IPR034593">
    <property type="entry name" value="DgoD-like"/>
</dbReference>
<dbReference type="Gene3D" id="3.30.390.10">
    <property type="entry name" value="Enolase-like, N-terminal domain"/>
    <property type="match status" value="1"/>
</dbReference>
<accession>A0A381XCC8</accession>
<reference evidence="4" key="1">
    <citation type="submission" date="2018-05" db="EMBL/GenBank/DDBJ databases">
        <authorList>
            <person name="Lanie J.A."/>
            <person name="Ng W.-L."/>
            <person name="Kazmierczak K.M."/>
            <person name="Andrzejewski T.M."/>
            <person name="Davidsen T.M."/>
            <person name="Wayne K.J."/>
            <person name="Tettelin H."/>
            <person name="Glass J.I."/>
            <person name="Rusch D."/>
            <person name="Podicherti R."/>
            <person name="Tsui H.-C.T."/>
            <person name="Winkler M.E."/>
        </authorList>
    </citation>
    <scope>NUCLEOTIDE SEQUENCE</scope>
</reference>
<gene>
    <name evidence="4" type="ORF">METZ01_LOCUS115104</name>
</gene>
<protein>
    <recommendedName>
        <fullName evidence="3">Enolase C-terminal domain-containing protein</fullName>
    </recommendedName>
</protein>
<comment type="similarity">
    <text evidence="1">Belongs to the mandelate racemase/muconate lactonizing enzyme family.</text>
</comment>
<dbReference type="SUPFAM" id="SSF51604">
    <property type="entry name" value="Enolase C-terminal domain-like"/>
    <property type="match status" value="1"/>
</dbReference>
<dbReference type="EMBL" id="UINC01014623">
    <property type="protein sequence ID" value="SVA62250.1"/>
    <property type="molecule type" value="Genomic_DNA"/>
</dbReference>
<sequence>MNLNYTTYRIICSHPFGISRSTHDFYDIVYVYISDGEYLGRGEAAPSLRYNESTDKVIRQLESIDSLNNMTLDEGILWCKKNANEISSLEAALSTAWLDLWSLKKQRSISDFFKSGNNMLDTSFTISIGDLDLIPKKIEEAKTYNILKIKLGVNEEHDKNIIKLIRNETDKVIRVDANEGWDLDTGKKMCKWLADHNVEFVEQ</sequence>
<organism evidence="4">
    <name type="scientific">marine metagenome</name>
    <dbReference type="NCBI Taxonomy" id="408172"/>
    <lineage>
        <taxon>unclassified sequences</taxon>
        <taxon>metagenomes</taxon>
        <taxon>ecological metagenomes</taxon>
    </lineage>
</organism>
<evidence type="ECO:0000256" key="1">
    <source>
        <dbReference type="ARBA" id="ARBA00008031"/>
    </source>
</evidence>
<dbReference type="InterPro" id="IPR036849">
    <property type="entry name" value="Enolase-like_C_sf"/>
</dbReference>